<reference evidence="3" key="1">
    <citation type="journal article" date="2019" name="Plant Biotechnol. J.">
        <title>Genome sequencing of the Australian wild diploid species Gossypium australe highlights disease resistance and delayed gland morphogenesis.</title>
        <authorList>
            <person name="Cai Y."/>
            <person name="Cai X."/>
            <person name="Wang Q."/>
            <person name="Wang P."/>
            <person name="Zhang Y."/>
            <person name="Cai C."/>
            <person name="Xu Y."/>
            <person name="Wang K."/>
            <person name="Zhou Z."/>
            <person name="Wang C."/>
            <person name="Geng S."/>
            <person name="Li B."/>
            <person name="Dong Q."/>
            <person name="Hou Y."/>
            <person name="Wang H."/>
            <person name="Ai P."/>
            <person name="Liu Z."/>
            <person name="Yi F."/>
            <person name="Sun M."/>
            <person name="An G."/>
            <person name="Cheng J."/>
            <person name="Zhang Y."/>
            <person name="Shi Q."/>
            <person name="Xie Y."/>
            <person name="Shi X."/>
            <person name="Chang Y."/>
            <person name="Huang F."/>
            <person name="Chen Y."/>
            <person name="Hong S."/>
            <person name="Mi L."/>
            <person name="Sun Q."/>
            <person name="Zhang L."/>
            <person name="Zhou B."/>
            <person name="Peng R."/>
            <person name="Zhang X."/>
            <person name="Liu F."/>
        </authorList>
    </citation>
    <scope>NUCLEOTIDE SEQUENCE [LARGE SCALE GENOMIC DNA]</scope>
    <source>
        <strain evidence="3">cv. PA1801</strain>
    </source>
</reference>
<gene>
    <name evidence="2" type="ORF">EPI10_000829</name>
</gene>
<proteinExistence type="predicted"/>
<dbReference type="AlphaFoldDB" id="A0A5B6V9Q4"/>
<dbReference type="OrthoDB" id="445826at2759"/>
<evidence type="ECO:0000313" key="3">
    <source>
        <dbReference type="Proteomes" id="UP000325315"/>
    </source>
</evidence>
<keyword evidence="2" id="KW-0548">Nucleotidyltransferase</keyword>
<name>A0A5B6V9Q4_9ROSI</name>
<dbReference type="InterPro" id="IPR025836">
    <property type="entry name" value="Zn_knuckle_CX2CX4HX4C"/>
</dbReference>
<dbReference type="Proteomes" id="UP000325315">
    <property type="component" value="Unassembled WGS sequence"/>
</dbReference>
<keyword evidence="3" id="KW-1185">Reference proteome</keyword>
<keyword evidence="2" id="KW-0808">Transferase</keyword>
<dbReference type="Pfam" id="PF14392">
    <property type="entry name" value="zf-CCHC_4"/>
    <property type="match status" value="1"/>
</dbReference>
<dbReference type="EMBL" id="SMMG02000007">
    <property type="protein sequence ID" value="KAA3465686.1"/>
    <property type="molecule type" value="Genomic_DNA"/>
</dbReference>
<sequence length="525" mass="60177">MRIKVRLDVSLPLKRKKKIMVENDHVFYARFQYEKLTLFYFVCGKLGHGESFCKVRVRVDPSKIVFGWDVSLHAVAKKRYASVSRWLCESNDSIFQNLDKESGDNGCNVRDEGDMWLDLQDNMENLYAFPNLFYDNLEERYKRSSWDLLRQLEQDQSIPWLVVGDFNKIAFSFEKIGRCLRSKRYNGKVSDKDEEGMGIEIEVTEGAEMLCIASEYLLELFTTSNVADDMRILGLVQRKITNSKDEETGKRGNFALKLDMSKAYDKVGWDFVAGMMTKLGFHANWITLAMRFLNIVERGKVEWGHEGGADWCSLEQLDLIMQTKGCWWVRTHLLPRGAFGVLESCLKKARVGILGGGYVNIWNDSWLPEPRDGRVSCQNIKIQWAIVNLLMNDDTATWNADIVLMLCGSDQVERVLKILSKLPDVVVKRYEETVVMEAYEDYDESSDGVFRLQNMFVLHEVFSDEGAGGDNANDNRNTKEVKFKEMGEDLHGYVIVDSDTVPGSSWKDMLLKGGSFGLMTSLDDF</sequence>
<protein>
    <submittedName>
        <fullName evidence="2">Reverse transcriptase</fullName>
    </submittedName>
</protein>
<organism evidence="2 3">
    <name type="scientific">Gossypium australe</name>
    <dbReference type="NCBI Taxonomy" id="47621"/>
    <lineage>
        <taxon>Eukaryota</taxon>
        <taxon>Viridiplantae</taxon>
        <taxon>Streptophyta</taxon>
        <taxon>Embryophyta</taxon>
        <taxon>Tracheophyta</taxon>
        <taxon>Spermatophyta</taxon>
        <taxon>Magnoliopsida</taxon>
        <taxon>eudicotyledons</taxon>
        <taxon>Gunneridae</taxon>
        <taxon>Pentapetalae</taxon>
        <taxon>rosids</taxon>
        <taxon>malvids</taxon>
        <taxon>Malvales</taxon>
        <taxon>Malvaceae</taxon>
        <taxon>Malvoideae</taxon>
        <taxon>Gossypium</taxon>
    </lineage>
</organism>
<comment type="caution">
    <text evidence="2">The sequence shown here is derived from an EMBL/GenBank/DDBJ whole genome shotgun (WGS) entry which is preliminary data.</text>
</comment>
<evidence type="ECO:0000313" key="2">
    <source>
        <dbReference type="EMBL" id="KAA3465686.1"/>
    </source>
</evidence>
<accession>A0A5B6V9Q4</accession>
<keyword evidence="2" id="KW-0695">RNA-directed DNA polymerase</keyword>
<dbReference type="GO" id="GO:0003964">
    <property type="term" value="F:RNA-directed DNA polymerase activity"/>
    <property type="evidence" value="ECO:0007669"/>
    <property type="project" value="UniProtKB-KW"/>
</dbReference>
<evidence type="ECO:0000259" key="1">
    <source>
        <dbReference type="Pfam" id="PF14392"/>
    </source>
</evidence>
<feature type="domain" description="Zinc knuckle CX2CX4HX4C" evidence="1">
    <location>
        <begin position="7"/>
        <end position="54"/>
    </location>
</feature>